<feature type="non-terminal residue" evidence="4">
    <location>
        <position position="1"/>
    </location>
</feature>
<feature type="non-terminal residue" evidence="4">
    <location>
        <position position="105"/>
    </location>
</feature>
<evidence type="ECO:0000256" key="2">
    <source>
        <dbReference type="SAM" id="MobiDB-lite"/>
    </source>
</evidence>
<sequence>RGKPYDKRGKKPDEGGSSGGKGGGDRNFFKCGLPGHRFFECPKKDGKCLKCGDPGHKTDQCKKGVVCFNCKEEGHKSNVCNKSRVAWGKVFALDGGDAEADNLIR</sequence>
<keyword evidence="1" id="KW-0863">Zinc-finger</keyword>
<feature type="domain" description="CCHC-type" evidence="3">
    <location>
        <begin position="47"/>
        <end position="63"/>
    </location>
</feature>
<dbReference type="SMART" id="SM00343">
    <property type="entry name" value="ZnF_C2HC"/>
    <property type="match status" value="3"/>
</dbReference>
<evidence type="ECO:0000259" key="3">
    <source>
        <dbReference type="PROSITE" id="PS50158"/>
    </source>
</evidence>
<reference evidence="4 5" key="1">
    <citation type="journal article" date="2018" name="Front. Plant Sci.">
        <title>Red Clover (Trifolium pratense) and Zigzag Clover (T. medium) - A Picture of Genomic Similarities and Differences.</title>
        <authorList>
            <person name="Dluhosova J."/>
            <person name="Istvanek J."/>
            <person name="Nedelnik J."/>
            <person name="Repkova J."/>
        </authorList>
    </citation>
    <scope>NUCLEOTIDE SEQUENCE [LARGE SCALE GENOMIC DNA]</scope>
    <source>
        <strain evidence="5">cv. 10/8</strain>
        <tissue evidence="4">Leaf</tissue>
    </source>
</reference>
<feature type="compositionally biased region" description="Basic and acidic residues" evidence="2">
    <location>
        <begin position="1"/>
        <end position="14"/>
    </location>
</feature>
<dbReference type="GO" id="GO:0003676">
    <property type="term" value="F:nucleic acid binding"/>
    <property type="evidence" value="ECO:0007669"/>
    <property type="project" value="InterPro"/>
</dbReference>
<dbReference type="InterPro" id="IPR001878">
    <property type="entry name" value="Znf_CCHC"/>
</dbReference>
<dbReference type="Proteomes" id="UP000265520">
    <property type="component" value="Unassembled WGS sequence"/>
</dbReference>
<keyword evidence="1" id="KW-0479">Metal-binding</keyword>
<dbReference type="EMBL" id="LXQA010323780">
    <property type="protein sequence ID" value="MCI43928.1"/>
    <property type="molecule type" value="Genomic_DNA"/>
</dbReference>
<evidence type="ECO:0000313" key="4">
    <source>
        <dbReference type="EMBL" id="MCI43928.1"/>
    </source>
</evidence>
<dbReference type="GO" id="GO:0008270">
    <property type="term" value="F:zinc ion binding"/>
    <property type="evidence" value="ECO:0007669"/>
    <property type="project" value="UniProtKB-KW"/>
</dbReference>
<proteinExistence type="predicted"/>
<dbReference type="SUPFAM" id="SSF57756">
    <property type="entry name" value="Retrovirus zinc finger-like domains"/>
    <property type="match status" value="1"/>
</dbReference>
<dbReference type="Gene3D" id="4.10.60.10">
    <property type="entry name" value="Zinc finger, CCHC-type"/>
    <property type="match status" value="1"/>
</dbReference>
<feature type="region of interest" description="Disordered" evidence="2">
    <location>
        <begin position="1"/>
        <end position="25"/>
    </location>
</feature>
<dbReference type="InterPro" id="IPR036875">
    <property type="entry name" value="Znf_CCHC_sf"/>
</dbReference>
<evidence type="ECO:0000313" key="5">
    <source>
        <dbReference type="Proteomes" id="UP000265520"/>
    </source>
</evidence>
<comment type="caution">
    <text evidence="4">The sequence shown here is derived from an EMBL/GenBank/DDBJ whole genome shotgun (WGS) entry which is preliminary data.</text>
</comment>
<keyword evidence="1" id="KW-0862">Zinc</keyword>
<name>A0A392S529_9FABA</name>
<dbReference type="Pfam" id="PF00098">
    <property type="entry name" value="zf-CCHC"/>
    <property type="match status" value="1"/>
</dbReference>
<dbReference type="AlphaFoldDB" id="A0A392S529"/>
<accession>A0A392S529</accession>
<organism evidence="4 5">
    <name type="scientific">Trifolium medium</name>
    <dbReference type="NCBI Taxonomy" id="97028"/>
    <lineage>
        <taxon>Eukaryota</taxon>
        <taxon>Viridiplantae</taxon>
        <taxon>Streptophyta</taxon>
        <taxon>Embryophyta</taxon>
        <taxon>Tracheophyta</taxon>
        <taxon>Spermatophyta</taxon>
        <taxon>Magnoliopsida</taxon>
        <taxon>eudicotyledons</taxon>
        <taxon>Gunneridae</taxon>
        <taxon>Pentapetalae</taxon>
        <taxon>rosids</taxon>
        <taxon>fabids</taxon>
        <taxon>Fabales</taxon>
        <taxon>Fabaceae</taxon>
        <taxon>Papilionoideae</taxon>
        <taxon>50 kb inversion clade</taxon>
        <taxon>NPAAA clade</taxon>
        <taxon>Hologalegina</taxon>
        <taxon>IRL clade</taxon>
        <taxon>Trifolieae</taxon>
        <taxon>Trifolium</taxon>
    </lineage>
</organism>
<dbReference type="PROSITE" id="PS50158">
    <property type="entry name" value="ZF_CCHC"/>
    <property type="match status" value="1"/>
</dbReference>
<evidence type="ECO:0000256" key="1">
    <source>
        <dbReference type="PROSITE-ProRule" id="PRU00047"/>
    </source>
</evidence>
<keyword evidence="5" id="KW-1185">Reference proteome</keyword>
<protein>
    <submittedName>
        <fullName evidence="4">Cellular nucleic acid-binding protein</fullName>
    </submittedName>
</protein>